<keyword evidence="3" id="KW-1185">Reference proteome</keyword>
<feature type="compositionally biased region" description="Basic and acidic residues" evidence="1">
    <location>
        <begin position="156"/>
        <end position="165"/>
    </location>
</feature>
<feature type="compositionally biased region" description="Acidic residues" evidence="1">
    <location>
        <begin position="89"/>
        <end position="106"/>
    </location>
</feature>
<dbReference type="Proteomes" id="UP000077202">
    <property type="component" value="Unassembled WGS sequence"/>
</dbReference>
<organism evidence="2 3">
    <name type="scientific">Marchantia polymorpha subsp. ruderalis</name>
    <dbReference type="NCBI Taxonomy" id="1480154"/>
    <lineage>
        <taxon>Eukaryota</taxon>
        <taxon>Viridiplantae</taxon>
        <taxon>Streptophyta</taxon>
        <taxon>Embryophyta</taxon>
        <taxon>Marchantiophyta</taxon>
        <taxon>Marchantiopsida</taxon>
        <taxon>Marchantiidae</taxon>
        <taxon>Marchantiales</taxon>
        <taxon>Marchantiaceae</taxon>
        <taxon>Marchantia</taxon>
    </lineage>
</organism>
<evidence type="ECO:0000313" key="3">
    <source>
        <dbReference type="Proteomes" id="UP000077202"/>
    </source>
</evidence>
<comment type="caution">
    <text evidence="2">The sequence shown here is derived from an EMBL/GenBank/DDBJ whole genome shotgun (WGS) entry which is preliminary data.</text>
</comment>
<dbReference type="EMBL" id="LVLJ01003671">
    <property type="protein sequence ID" value="OAE20166.1"/>
    <property type="molecule type" value="Genomic_DNA"/>
</dbReference>
<feature type="compositionally biased region" description="Basic and acidic residues" evidence="1">
    <location>
        <begin position="12"/>
        <end position="22"/>
    </location>
</feature>
<dbReference type="AlphaFoldDB" id="A0A176VK70"/>
<gene>
    <name evidence="2" type="ORF">AXG93_1207s1000</name>
</gene>
<feature type="compositionally biased region" description="Polar residues" evidence="1">
    <location>
        <begin position="71"/>
        <end position="81"/>
    </location>
</feature>
<sequence>MQSEDGQAQCEGTDKGRKEETRVPSNQSPSAQAPSTVADHTGGADLSRAGSPTALDILAGSGAAAAAAEATQPNSQESLGNSMAIEILNLEDDEDESSSEEHEEESVQGTPTGVLCEQVVPLLRYLDRKVAKYGATSRFDGSQTEAATGGDLQSAKAERGNDKGKSTSGGLPLAGSPPEGAPSAKGPSGQETSGEPPSAQPPSAVDALGATPLAEAPPTIVPSAEAPPAQDLSQEQDLSKERT</sequence>
<reference evidence="2" key="1">
    <citation type="submission" date="2016-03" db="EMBL/GenBank/DDBJ databases">
        <title>Mechanisms controlling the formation of the plant cell surface in tip-growing cells are functionally conserved among land plants.</title>
        <authorList>
            <person name="Honkanen S."/>
            <person name="Jones V.A."/>
            <person name="Morieri G."/>
            <person name="Champion C."/>
            <person name="Hetherington A.J."/>
            <person name="Kelly S."/>
            <person name="Saint-Marcoux D."/>
            <person name="Proust H."/>
            <person name="Prescott H."/>
            <person name="Dolan L."/>
        </authorList>
    </citation>
    <scope>NUCLEOTIDE SEQUENCE [LARGE SCALE GENOMIC DNA]</scope>
    <source>
        <tissue evidence="2">Whole gametophyte</tissue>
    </source>
</reference>
<proteinExistence type="predicted"/>
<feature type="region of interest" description="Disordered" evidence="1">
    <location>
        <begin position="1"/>
        <end position="116"/>
    </location>
</feature>
<name>A0A176VK70_MARPO</name>
<evidence type="ECO:0000313" key="2">
    <source>
        <dbReference type="EMBL" id="OAE20166.1"/>
    </source>
</evidence>
<accession>A0A176VK70</accession>
<evidence type="ECO:0000256" key="1">
    <source>
        <dbReference type="SAM" id="MobiDB-lite"/>
    </source>
</evidence>
<feature type="region of interest" description="Disordered" evidence="1">
    <location>
        <begin position="134"/>
        <end position="243"/>
    </location>
</feature>
<feature type="compositionally biased region" description="Low complexity" evidence="1">
    <location>
        <begin position="24"/>
        <end position="35"/>
    </location>
</feature>
<protein>
    <submittedName>
        <fullName evidence="2">Uncharacterized protein</fullName>
    </submittedName>
</protein>
<feature type="compositionally biased region" description="Low complexity" evidence="1">
    <location>
        <begin position="59"/>
        <end position="70"/>
    </location>
</feature>